<proteinExistence type="predicted"/>
<dbReference type="PANTHER" id="PTHR11362:SF148">
    <property type="entry name" value="CARBOXYPEPTIDASE Y INHIBITOR"/>
    <property type="match status" value="1"/>
</dbReference>
<name>A0A8H6R986_9PEZI</name>
<dbReference type="GO" id="GO:0046578">
    <property type="term" value="P:regulation of Ras protein signal transduction"/>
    <property type="evidence" value="ECO:0007669"/>
    <property type="project" value="TreeGrafter"/>
</dbReference>
<gene>
    <name evidence="1" type="ORF">HII31_11803</name>
</gene>
<keyword evidence="2" id="KW-1185">Reference proteome</keyword>
<sequence>MAPFLTISAEWQKSKKFAKIGNTIKPKKLQEVPEIQLRDHLPDLSAWNDTTGVPQLTLALTDPDAKSRDDPKWSQMLHWLITDVNLTHTQSSSSSNYTEIYSYKPPGPPPKTGKHRYVFVALAPKNGTTEKLFLTKPKERQHWGYGKVRAGVREWAEENGLETVGANFFYAKDKKQ</sequence>
<organism evidence="1 2">
    <name type="scientific">Pseudocercospora fuligena</name>
    <dbReference type="NCBI Taxonomy" id="685502"/>
    <lineage>
        <taxon>Eukaryota</taxon>
        <taxon>Fungi</taxon>
        <taxon>Dikarya</taxon>
        <taxon>Ascomycota</taxon>
        <taxon>Pezizomycotina</taxon>
        <taxon>Dothideomycetes</taxon>
        <taxon>Dothideomycetidae</taxon>
        <taxon>Mycosphaerellales</taxon>
        <taxon>Mycosphaerellaceae</taxon>
        <taxon>Pseudocercospora</taxon>
    </lineage>
</organism>
<reference evidence="1" key="1">
    <citation type="submission" date="2020-04" db="EMBL/GenBank/DDBJ databases">
        <title>Draft genome resource of the tomato pathogen Pseudocercospora fuligena.</title>
        <authorList>
            <person name="Zaccaron A."/>
        </authorList>
    </citation>
    <scope>NUCLEOTIDE SEQUENCE</scope>
    <source>
        <strain evidence="1">PF001</strain>
    </source>
</reference>
<protein>
    <submittedName>
        <fullName evidence="1">Carboxypeptidase Y inhibitor</fullName>
    </submittedName>
</protein>
<dbReference type="Gene3D" id="3.90.280.10">
    <property type="entry name" value="PEBP-like"/>
    <property type="match status" value="1"/>
</dbReference>
<comment type="caution">
    <text evidence="1">The sequence shown here is derived from an EMBL/GenBank/DDBJ whole genome shotgun (WGS) entry which is preliminary data.</text>
</comment>
<dbReference type="SUPFAM" id="SSF49777">
    <property type="entry name" value="PEBP-like"/>
    <property type="match status" value="1"/>
</dbReference>
<dbReference type="CDD" id="cd00866">
    <property type="entry name" value="PEBP_euk"/>
    <property type="match status" value="1"/>
</dbReference>
<dbReference type="EMBL" id="JABCIY010000245">
    <property type="protein sequence ID" value="KAF7186843.1"/>
    <property type="molecule type" value="Genomic_DNA"/>
</dbReference>
<dbReference type="AlphaFoldDB" id="A0A8H6R986"/>
<dbReference type="InterPro" id="IPR008914">
    <property type="entry name" value="PEBP"/>
</dbReference>
<dbReference type="GO" id="GO:0005543">
    <property type="term" value="F:phospholipid binding"/>
    <property type="evidence" value="ECO:0007669"/>
    <property type="project" value="TreeGrafter"/>
</dbReference>
<dbReference type="OrthoDB" id="2506647at2759"/>
<dbReference type="Proteomes" id="UP000660729">
    <property type="component" value="Unassembled WGS sequence"/>
</dbReference>
<evidence type="ECO:0000313" key="1">
    <source>
        <dbReference type="EMBL" id="KAF7186843.1"/>
    </source>
</evidence>
<evidence type="ECO:0000313" key="2">
    <source>
        <dbReference type="Proteomes" id="UP000660729"/>
    </source>
</evidence>
<dbReference type="Pfam" id="PF01161">
    <property type="entry name" value="PBP"/>
    <property type="match status" value="1"/>
</dbReference>
<dbReference type="PANTHER" id="PTHR11362">
    <property type="entry name" value="PHOSPHATIDYLETHANOLAMINE-BINDING PROTEIN"/>
    <property type="match status" value="1"/>
</dbReference>
<dbReference type="InterPro" id="IPR035810">
    <property type="entry name" value="PEBP_euk"/>
</dbReference>
<dbReference type="InterPro" id="IPR036610">
    <property type="entry name" value="PEBP-like_sf"/>
</dbReference>
<dbReference type="GO" id="GO:0030162">
    <property type="term" value="P:regulation of proteolysis"/>
    <property type="evidence" value="ECO:0007669"/>
    <property type="project" value="TreeGrafter"/>
</dbReference>
<accession>A0A8H6R986</accession>
<dbReference type="GO" id="GO:0030414">
    <property type="term" value="F:peptidase inhibitor activity"/>
    <property type="evidence" value="ECO:0007669"/>
    <property type="project" value="TreeGrafter"/>
</dbReference>